<sequence length="256" mass="27591">MKQVISGLLVAFSLIALTGCNIITEEYEQTYTLDATDLIAIQINHDEGDVRITGGESDQISVTATFTAWSDESAEHAQDFIKENLTVDLSADGSQAVLKTSVKRGNNPEQGFIHLNIEMPNNLVVDYRQNEGQLRVESMRSDLNIQHGTNHLFLNDIIGNIKITDGAGDATLEEVVGDMIINNNAGITKLVQSVGSVNLIAGSGPVDIEEHEGDITVRSGVGNININQVIGNVTILESRDGTVNIDNIIAPLANRN</sequence>
<protein>
    <recommendedName>
        <fullName evidence="3">Adhesin domain-containing protein</fullName>
    </recommendedName>
</protein>
<proteinExistence type="predicted"/>
<comment type="caution">
    <text evidence="1">The sequence shown here is derived from an EMBL/GenBank/DDBJ whole genome shotgun (WGS) entry which is preliminary data.</text>
</comment>
<evidence type="ECO:0000313" key="2">
    <source>
        <dbReference type="Proteomes" id="UP000018896"/>
    </source>
</evidence>
<accession>W4QNN5</accession>
<dbReference type="OrthoDB" id="2942735at2"/>
<keyword evidence="2" id="KW-1185">Reference proteome</keyword>
<name>W4QNN5_HALA3</name>
<dbReference type="EMBL" id="BAUV01000002">
    <property type="protein sequence ID" value="GAE33507.1"/>
    <property type="molecule type" value="Genomic_DNA"/>
</dbReference>
<dbReference type="eggNOG" id="COG3595">
    <property type="taxonomic scope" value="Bacteria"/>
</dbReference>
<dbReference type="STRING" id="1236973.JCM9157_511"/>
<dbReference type="AlphaFoldDB" id="W4QNN5"/>
<dbReference type="RefSeq" id="WP_035661675.1">
    <property type="nucleotide sequence ID" value="NZ_BAUV01000002.1"/>
</dbReference>
<dbReference type="Proteomes" id="UP000018896">
    <property type="component" value="Unassembled WGS sequence"/>
</dbReference>
<organism evidence="1 2">
    <name type="scientific">Halalkalibacter akibai (strain ATCC 43226 / DSM 21942 / CIP 109018 / JCM 9157 / 1139)</name>
    <name type="common">Bacillus akibai</name>
    <dbReference type="NCBI Taxonomy" id="1236973"/>
    <lineage>
        <taxon>Bacteria</taxon>
        <taxon>Bacillati</taxon>
        <taxon>Bacillota</taxon>
        <taxon>Bacilli</taxon>
        <taxon>Bacillales</taxon>
        <taxon>Bacillaceae</taxon>
        <taxon>Halalkalibacter</taxon>
    </lineage>
</organism>
<reference evidence="1 2" key="1">
    <citation type="journal article" date="2014" name="Genome Announc.">
        <title>Draft Genome Sequences of Three Alkaliphilic Bacillus Strains, Bacillus wakoensis JCM 9140T, Bacillus akibai JCM 9157T, and Bacillus hemicellulosilyticus JCM 9152T.</title>
        <authorList>
            <person name="Yuki M."/>
            <person name="Oshima K."/>
            <person name="Suda W."/>
            <person name="Oshida Y."/>
            <person name="Kitamura K."/>
            <person name="Iida T."/>
            <person name="Hattori M."/>
            <person name="Ohkuma M."/>
        </authorList>
    </citation>
    <scope>NUCLEOTIDE SEQUENCE [LARGE SCALE GENOMIC DNA]</scope>
    <source>
        <strain evidence="1 2">JCM 9157</strain>
    </source>
</reference>
<gene>
    <name evidence="1" type="ORF">JCM9157_511</name>
</gene>
<evidence type="ECO:0008006" key="3">
    <source>
        <dbReference type="Google" id="ProtNLM"/>
    </source>
</evidence>
<dbReference type="PROSITE" id="PS51257">
    <property type="entry name" value="PROKAR_LIPOPROTEIN"/>
    <property type="match status" value="1"/>
</dbReference>
<evidence type="ECO:0000313" key="1">
    <source>
        <dbReference type="EMBL" id="GAE33507.1"/>
    </source>
</evidence>